<keyword evidence="3 7" id="KW-0812">Transmembrane</keyword>
<dbReference type="Proteomes" id="UP000238916">
    <property type="component" value="Unassembled WGS sequence"/>
</dbReference>
<feature type="domain" description="Peptidase S54 rhomboid" evidence="8">
    <location>
        <begin position="185"/>
        <end position="320"/>
    </location>
</feature>
<dbReference type="SUPFAM" id="SSF144091">
    <property type="entry name" value="Rhomboid-like"/>
    <property type="match status" value="1"/>
</dbReference>
<dbReference type="InterPro" id="IPR050925">
    <property type="entry name" value="Rhomboid_protease_S54"/>
</dbReference>
<dbReference type="AlphaFoldDB" id="A0A2U3LDR4"/>
<dbReference type="Gene3D" id="1.20.1540.10">
    <property type="entry name" value="Rhomboid-like"/>
    <property type="match status" value="1"/>
</dbReference>
<keyword evidence="6 7" id="KW-0472">Membrane</keyword>
<comment type="subcellular location">
    <subcellularLocation>
        <location evidence="1">Membrane</location>
        <topology evidence="1">Multi-pass membrane protein</topology>
    </subcellularLocation>
</comment>
<dbReference type="EMBL" id="OMOF01000412">
    <property type="protein sequence ID" value="SPF50067.1"/>
    <property type="molecule type" value="Genomic_DNA"/>
</dbReference>
<reference evidence="10" key="1">
    <citation type="submission" date="2018-02" db="EMBL/GenBank/DDBJ databases">
        <authorList>
            <person name="Hausmann B."/>
        </authorList>
    </citation>
    <scope>NUCLEOTIDE SEQUENCE [LARGE SCALE GENOMIC DNA]</scope>
    <source>
        <strain evidence="10">Peat soil MAG SbF1</strain>
    </source>
</reference>
<name>A0A2U3LDR4_9FIRM</name>
<gene>
    <name evidence="9" type="ORF">SBF1_470009</name>
</gene>
<keyword evidence="4" id="KW-0378">Hydrolase</keyword>
<organism evidence="9 10">
    <name type="scientific">Candidatus Desulfosporosinus infrequens</name>
    <dbReference type="NCBI Taxonomy" id="2043169"/>
    <lineage>
        <taxon>Bacteria</taxon>
        <taxon>Bacillati</taxon>
        <taxon>Bacillota</taxon>
        <taxon>Clostridia</taxon>
        <taxon>Eubacteriales</taxon>
        <taxon>Desulfitobacteriaceae</taxon>
        <taxon>Desulfosporosinus</taxon>
    </lineage>
</organism>
<evidence type="ECO:0000259" key="8">
    <source>
        <dbReference type="Pfam" id="PF01694"/>
    </source>
</evidence>
<evidence type="ECO:0000256" key="6">
    <source>
        <dbReference type="ARBA" id="ARBA00023136"/>
    </source>
</evidence>
<dbReference type="PANTHER" id="PTHR43731:SF14">
    <property type="entry name" value="PRESENILIN-ASSOCIATED RHOMBOID-LIKE PROTEIN, MITOCHONDRIAL"/>
    <property type="match status" value="1"/>
</dbReference>
<keyword evidence="5 7" id="KW-1133">Transmembrane helix</keyword>
<dbReference type="PANTHER" id="PTHR43731">
    <property type="entry name" value="RHOMBOID PROTEASE"/>
    <property type="match status" value="1"/>
</dbReference>
<dbReference type="InterPro" id="IPR035952">
    <property type="entry name" value="Rhomboid-like_sf"/>
</dbReference>
<dbReference type="OrthoDB" id="9813074at2"/>
<dbReference type="GO" id="GO:0004252">
    <property type="term" value="F:serine-type endopeptidase activity"/>
    <property type="evidence" value="ECO:0007669"/>
    <property type="project" value="InterPro"/>
</dbReference>
<protein>
    <submittedName>
        <fullName evidence="9">Rhomboid family protein</fullName>
    </submittedName>
</protein>
<proteinExistence type="inferred from homology"/>
<evidence type="ECO:0000256" key="3">
    <source>
        <dbReference type="ARBA" id="ARBA00022692"/>
    </source>
</evidence>
<feature type="transmembrane region" description="Helical" evidence="7">
    <location>
        <begin position="134"/>
        <end position="158"/>
    </location>
</feature>
<evidence type="ECO:0000256" key="2">
    <source>
        <dbReference type="ARBA" id="ARBA00009045"/>
    </source>
</evidence>
<feature type="transmembrane region" description="Helical" evidence="7">
    <location>
        <begin position="278"/>
        <end position="296"/>
    </location>
</feature>
<sequence>MFEQILNNLRQTGWTLVTFDGNWVCATHESLKRGLLFGDFSELPQEFKPWLRDFVNISHWEVIVFCHSGIDSSQLKQHRFPGIQLWYWDTQQGNLFPFPPTNNQQIPRWLRQLASGKSVPLEGDSQAEKHFVPFLTYTFLGINLVVFILMVFAGLSLFPNDLSVLADQRVLIEFGAKVNSLIQAGEVWRLLASTFIHIGIIHLVFNLYALWALGPLTEESFGHRQFFMIYILSGLGGSIASFLFSTALSAGASGSIFGLLGALLYYSYKRPSLWKSGLGMNLVIIIIVNFGFGLSQPGIDNYAHLGGLLTGTLTGVLTSKNSLK</sequence>
<dbReference type="Pfam" id="PF01694">
    <property type="entry name" value="Rhomboid"/>
    <property type="match status" value="1"/>
</dbReference>
<dbReference type="InterPro" id="IPR022764">
    <property type="entry name" value="Peptidase_S54_rhomboid_dom"/>
</dbReference>
<evidence type="ECO:0000256" key="1">
    <source>
        <dbReference type="ARBA" id="ARBA00004141"/>
    </source>
</evidence>
<feature type="transmembrane region" description="Helical" evidence="7">
    <location>
        <begin position="195"/>
        <end position="214"/>
    </location>
</feature>
<evidence type="ECO:0000256" key="5">
    <source>
        <dbReference type="ARBA" id="ARBA00022989"/>
    </source>
</evidence>
<evidence type="ECO:0000313" key="10">
    <source>
        <dbReference type="Proteomes" id="UP000238916"/>
    </source>
</evidence>
<feature type="transmembrane region" description="Helical" evidence="7">
    <location>
        <begin position="250"/>
        <end position="266"/>
    </location>
</feature>
<dbReference type="GO" id="GO:0016020">
    <property type="term" value="C:membrane"/>
    <property type="evidence" value="ECO:0007669"/>
    <property type="project" value="UniProtKB-SubCell"/>
</dbReference>
<feature type="transmembrane region" description="Helical" evidence="7">
    <location>
        <begin position="226"/>
        <end position="244"/>
    </location>
</feature>
<evidence type="ECO:0000313" key="9">
    <source>
        <dbReference type="EMBL" id="SPF50067.1"/>
    </source>
</evidence>
<evidence type="ECO:0000256" key="7">
    <source>
        <dbReference type="SAM" id="Phobius"/>
    </source>
</evidence>
<comment type="similarity">
    <text evidence="2">Belongs to the peptidase S54 family.</text>
</comment>
<evidence type="ECO:0000256" key="4">
    <source>
        <dbReference type="ARBA" id="ARBA00022801"/>
    </source>
</evidence>
<accession>A0A2U3LDR4</accession>